<proteinExistence type="predicted"/>
<reference evidence="1" key="1">
    <citation type="journal article" date="2022" name="bioRxiv">
        <title>Sequencing and chromosome-scale assembly of the giantPleurodeles waltlgenome.</title>
        <authorList>
            <person name="Brown T."/>
            <person name="Elewa A."/>
            <person name="Iarovenko S."/>
            <person name="Subramanian E."/>
            <person name="Araus A.J."/>
            <person name="Petzold A."/>
            <person name="Susuki M."/>
            <person name="Suzuki K.-i.T."/>
            <person name="Hayashi T."/>
            <person name="Toyoda A."/>
            <person name="Oliveira C."/>
            <person name="Osipova E."/>
            <person name="Leigh N.D."/>
            <person name="Simon A."/>
            <person name="Yun M.H."/>
        </authorList>
    </citation>
    <scope>NUCLEOTIDE SEQUENCE</scope>
    <source>
        <strain evidence="1">20211129_DDA</strain>
        <tissue evidence="1">Liver</tissue>
    </source>
</reference>
<dbReference type="EMBL" id="JANPWB010000008">
    <property type="protein sequence ID" value="KAJ1165759.1"/>
    <property type="molecule type" value="Genomic_DNA"/>
</dbReference>
<protein>
    <submittedName>
        <fullName evidence="1">Uncharacterized protein</fullName>
    </submittedName>
</protein>
<dbReference type="AlphaFoldDB" id="A0AAV7SP36"/>
<evidence type="ECO:0000313" key="2">
    <source>
        <dbReference type="Proteomes" id="UP001066276"/>
    </source>
</evidence>
<dbReference type="Proteomes" id="UP001066276">
    <property type="component" value="Chromosome 4_2"/>
</dbReference>
<name>A0AAV7SP36_PLEWA</name>
<organism evidence="1 2">
    <name type="scientific">Pleurodeles waltl</name>
    <name type="common">Iberian ribbed newt</name>
    <dbReference type="NCBI Taxonomy" id="8319"/>
    <lineage>
        <taxon>Eukaryota</taxon>
        <taxon>Metazoa</taxon>
        <taxon>Chordata</taxon>
        <taxon>Craniata</taxon>
        <taxon>Vertebrata</taxon>
        <taxon>Euteleostomi</taxon>
        <taxon>Amphibia</taxon>
        <taxon>Batrachia</taxon>
        <taxon>Caudata</taxon>
        <taxon>Salamandroidea</taxon>
        <taxon>Salamandridae</taxon>
        <taxon>Pleurodelinae</taxon>
        <taxon>Pleurodeles</taxon>
    </lineage>
</organism>
<comment type="caution">
    <text evidence="1">The sequence shown here is derived from an EMBL/GenBank/DDBJ whole genome shotgun (WGS) entry which is preliminary data.</text>
</comment>
<evidence type="ECO:0000313" key="1">
    <source>
        <dbReference type="EMBL" id="KAJ1165759.1"/>
    </source>
</evidence>
<sequence length="82" mass="9698">MMGAPRSCQHYFEPVEWDAGARDRRSVERTPHAAVFYGHTYTLKPMRLQDASWWLRLYSSDRKLQLRISYLRLVNPAKVKTS</sequence>
<accession>A0AAV7SP36</accession>
<gene>
    <name evidence="1" type="ORF">NDU88_006176</name>
</gene>
<keyword evidence="2" id="KW-1185">Reference proteome</keyword>